<evidence type="ECO:0000259" key="8">
    <source>
        <dbReference type="Pfam" id="PF04719"/>
    </source>
</evidence>
<dbReference type="InterPro" id="IPR009072">
    <property type="entry name" value="Histone-fold"/>
</dbReference>
<comment type="caution">
    <text evidence="9">The sequence shown here is derived from an EMBL/GenBank/DDBJ whole genome shotgun (WGS) entry which is preliminary data.</text>
</comment>
<evidence type="ECO:0000256" key="6">
    <source>
        <dbReference type="ARBA" id="ARBA00072882"/>
    </source>
</evidence>
<protein>
    <recommendedName>
        <fullName evidence="6">Transcription initiation factor TFIID subunit 11</fullName>
    </recommendedName>
</protein>
<organism evidence="9 10">
    <name type="scientific">Wickerhamiella sorbophila</name>
    <dbReference type="NCBI Taxonomy" id="45607"/>
    <lineage>
        <taxon>Eukaryota</taxon>
        <taxon>Fungi</taxon>
        <taxon>Dikarya</taxon>
        <taxon>Ascomycota</taxon>
        <taxon>Saccharomycotina</taxon>
        <taxon>Dipodascomycetes</taxon>
        <taxon>Dipodascales</taxon>
        <taxon>Trichomonascaceae</taxon>
        <taxon>Wickerhamiella</taxon>
    </lineage>
</organism>
<feature type="compositionally biased region" description="Acidic residues" evidence="7">
    <location>
        <begin position="13"/>
        <end position="22"/>
    </location>
</feature>
<keyword evidence="9" id="KW-0648">Protein biosynthesis</keyword>
<accession>A0A2T0FER5</accession>
<dbReference type="Pfam" id="PF04719">
    <property type="entry name" value="TAFII28"/>
    <property type="match status" value="1"/>
</dbReference>
<evidence type="ECO:0000313" key="9">
    <source>
        <dbReference type="EMBL" id="PRT53492.1"/>
    </source>
</evidence>
<dbReference type="GO" id="GO:0003743">
    <property type="term" value="F:translation initiation factor activity"/>
    <property type="evidence" value="ECO:0007669"/>
    <property type="project" value="UniProtKB-KW"/>
</dbReference>
<comment type="similarity">
    <text evidence="2">Belongs to the TAF11 family.</text>
</comment>
<evidence type="ECO:0000313" key="10">
    <source>
        <dbReference type="Proteomes" id="UP000238350"/>
    </source>
</evidence>
<feature type="domain" description="TAFII28-like protein" evidence="8">
    <location>
        <begin position="45"/>
        <end position="134"/>
    </location>
</feature>
<proteinExistence type="inferred from homology"/>
<keyword evidence="10" id="KW-1185">Reference proteome</keyword>
<dbReference type="Proteomes" id="UP000238350">
    <property type="component" value="Unassembled WGS sequence"/>
</dbReference>
<dbReference type="AlphaFoldDB" id="A0A2T0FER5"/>
<name>A0A2T0FER5_9ASCO</name>
<dbReference type="InterPro" id="IPR006809">
    <property type="entry name" value="TAFII28_dom"/>
</dbReference>
<keyword evidence="9" id="KW-0396">Initiation factor</keyword>
<keyword evidence="5" id="KW-0539">Nucleus</keyword>
<dbReference type="PANTHER" id="PTHR13218:SF8">
    <property type="entry name" value="TRANSCRIPTION INITIATION FACTOR TFIID SUBUNIT 11"/>
    <property type="match status" value="1"/>
</dbReference>
<dbReference type="RefSeq" id="XP_024663438.1">
    <property type="nucleotide sequence ID" value="XM_024807670.1"/>
</dbReference>
<evidence type="ECO:0000256" key="3">
    <source>
        <dbReference type="ARBA" id="ARBA00023015"/>
    </source>
</evidence>
<evidence type="ECO:0000256" key="5">
    <source>
        <dbReference type="ARBA" id="ARBA00023242"/>
    </source>
</evidence>
<dbReference type="GO" id="GO:0016251">
    <property type="term" value="F:RNA polymerase II general transcription initiation factor activity"/>
    <property type="evidence" value="ECO:0007669"/>
    <property type="project" value="TreeGrafter"/>
</dbReference>
<dbReference type="PANTHER" id="PTHR13218">
    <property type="entry name" value="TRANSCRIPTION INITIATION FACTOR TFIID SUBUNIT 11-RELATED"/>
    <property type="match status" value="1"/>
</dbReference>
<dbReference type="SUPFAM" id="SSF47113">
    <property type="entry name" value="Histone-fold"/>
    <property type="match status" value="1"/>
</dbReference>
<feature type="region of interest" description="Disordered" evidence="7">
    <location>
        <begin position="1"/>
        <end position="29"/>
    </location>
</feature>
<evidence type="ECO:0000256" key="4">
    <source>
        <dbReference type="ARBA" id="ARBA00023163"/>
    </source>
</evidence>
<comment type="subcellular location">
    <subcellularLocation>
        <location evidence="1">Nucleus</location>
    </subcellularLocation>
</comment>
<dbReference type="EMBL" id="NDIQ01000001">
    <property type="protein sequence ID" value="PRT53492.1"/>
    <property type="molecule type" value="Genomic_DNA"/>
</dbReference>
<dbReference type="CDD" id="cd08048">
    <property type="entry name" value="HFD_TAF11"/>
    <property type="match status" value="1"/>
</dbReference>
<evidence type="ECO:0000256" key="2">
    <source>
        <dbReference type="ARBA" id="ARBA00009788"/>
    </source>
</evidence>
<dbReference type="GeneID" id="36514861"/>
<reference evidence="9 10" key="1">
    <citation type="submission" date="2017-04" db="EMBL/GenBank/DDBJ databases">
        <title>Genome sequencing of [Candida] sorbophila.</title>
        <authorList>
            <person name="Ahn J.O."/>
        </authorList>
    </citation>
    <scope>NUCLEOTIDE SEQUENCE [LARGE SCALE GENOMIC DNA]</scope>
    <source>
        <strain evidence="9 10">DS02</strain>
    </source>
</reference>
<dbReference type="GO" id="GO:0005669">
    <property type="term" value="C:transcription factor TFIID complex"/>
    <property type="evidence" value="ECO:0007669"/>
    <property type="project" value="InterPro"/>
</dbReference>
<dbReference type="GO" id="GO:0046982">
    <property type="term" value="F:protein heterodimerization activity"/>
    <property type="evidence" value="ECO:0007669"/>
    <property type="project" value="InterPro"/>
</dbReference>
<evidence type="ECO:0000256" key="7">
    <source>
        <dbReference type="SAM" id="MobiDB-lite"/>
    </source>
</evidence>
<dbReference type="GO" id="GO:0051123">
    <property type="term" value="P:RNA polymerase II preinitiation complex assembly"/>
    <property type="evidence" value="ECO:0007669"/>
    <property type="project" value="InterPro"/>
</dbReference>
<dbReference type="STRING" id="45607.A0A2T0FER5"/>
<dbReference type="Gene3D" id="1.10.20.10">
    <property type="entry name" value="Histone, subunit A"/>
    <property type="match status" value="1"/>
</dbReference>
<keyword evidence="3" id="KW-0805">Transcription regulation</keyword>
<gene>
    <name evidence="9" type="ORF">B9G98_01112</name>
</gene>
<sequence length="158" mass="18043">MSKKGDLGADHREEEEEEEEEDLINHIVGGASSDTQDMERERMKLLLANFDEDQMARYEAFRRANINRNAVKKLANAILNQSISANVSVALSGMSKVLVGDIVERARDVQARYENIEGVEPGPLRPEYLRVAWREYKRDTGSVPGFRWSRVGDMDRLF</sequence>
<dbReference type="OrthoDB" id="28335at2759"/>
<keyword evidence="4" id="KW-0804">Transcription</keyword>
<evidence type="ECO:0000256" key="1">
    <source>
        <dbReference type="ARBA" id="ARBA00004123"/>
    </source>
</evidence>
<dbReference type="FunFam" id="1.10.20.10:FF:000061">
    <property type="entry name" value="TFIID subunit"/>
    <property type="match status" value="1"/>
</dbReference>
<dbReference type="InterPro" id="IPR045127">
    <property type="entry name" value="TAF11-like"/>
</dbReference>
<feature type="compositionally biased region" description="Basic and acidic residues" evidence="7">
    <location>
        <begin position="1"/>
        <end position="12"/>
    </location>
</feature>